<feature type="domain" description="Peptidase S9 prolyl oligopeptidase catalytic" evidence="1">
    <location>
        <begin position="608"/>
        <end position="804"/>
    </location>
</feature>
<dbReference type="InterPro" id="IPR029058">
    <property type="entry name" value="AB_hydrolase_fold"/>
</dbReference>
<organism evidence="3 4">
    <name type="scientific">Solitalea agri</name>
    <dbReference type="NCBI Taxonomy" id="2953739"/>
    <lineage>
        <taxon>Bacteria</taxon>
        <taxon>Pseudomonadati</taxon>
        <taxon>Bacteroidota</taxon>
        <taxon>Sphingobacteriia</taxon>
        <taxon>Sphingobacteriales</taxon>
        <taxon>Sphingobacteriaceae</taxon>
        <taxon>Solitalea</taxon>
    </lineage>
</organism>
<dbReference type="PANTHER" id="PTHR11731">
    <property type="entry name" value="PROTEASE FAMILY S9B,C DIPEPTIDYL-PEPTIDASE IV-RELATED"/>
    <property type="match status" value="1"/>
</dbReference>
<dbReference type="Proteomes" id="UP001155182">
    <property type="component" value="Unassembled WGS sequence"/>
</dbReference>
<dbReference type="PANTHER" id="PTHR11731:SF193">
    <property type="entry name" value="DIPEPTIDYL PEPTIDASE 9"/>
    <property type="match status" value="1"/>
</dbReference>
<dbReference type="Pfam" id="PF00326">
    <property type="entry name" value="Peptidase_S9"/>
    <property type="match status" value="1"/>
</dbReference>
<dbReference type="InterPro" id="IPR050278">
    <property type="entry name" value="Serine_Prot_S9B/DPPIV"/>
</dbReference>
<dbReference type="SUPFAM" id="SSF82171">
    <property type="entry name" value="DPP6 N-terminal domain-like"/>
    <property type="match status" value="1"/>
</dbReference>
<evidence type="ECO:0000313" key="4">
    <source>
        <dbReference type="Proteomes" id="UP001155182"/>
    </source>
</evidence>
<feature type="domain" description="Dipeptidylpeptidase IV N-terminal" evidence="2">
    <location>
        <begin position="254"/>
        <end position="519"/>
    </location>
</feature>
<name>A0A9X2F2F0_9SPHI</name>
<reference evidence="3" key="1">
    <citation type="submission" date="2022-06" db="EMBL/GenBank/DDBJ databases">
        <title>Solitalea sp. MAHUQ-68 isolated from rhizospheric soil.</title>
        <authorList>
            <person name="Huq M.A."/>
        </authorList>
    </citation>
    <scope>NUCLEOTIDE SEQUENCE</scope>
    <source>
        <strain evidence="3">MAHUQ-68</strain>
    </source>
</reference>
<dbReference type="AlphaFoldDB" id="A0A9X2F2F0"/>
<evidence type="ECO:0000259" key="1">
    <source>
        <dbReference type="Pfam" id="PF00326"/>
    </source>
</evidence>
<gene>
    <name evidence="3" type="ORF">NF867_08940</name>
</gene>
<dbReference type="GO" id="GO:0008236">
    <property type="term" value="F:serine-type peptidase activity"/>
    <property type="evidence" value="ECO:0007669"/>
    <property type="project" value="InterPro"/>
</dbReference>
<evidence type="ECO:0000259" key="2">
    <source>
        <dbReference type="Pfam" id="PF00930"/>
    </source>
</evidence>
<dbReference type="InterPro" id="IPR002469">
    <property type="entry name" value="Peptidase_S9B_N"/>
</dbReference>
<dbReference type="Gene3D" id="2.140.10.30">
    <property type="entry name" value="Dipeptidylpeptidase IV, N-terminal domain"/>
    <property type="match status" value="2"/>
</dbReference>
<comment type="caution">
    <text evidence="3">The sequence shown here is derived from an EMBL/GenBank/DDBJ whole genome shotgun (WGS) entry which is preliminary data.</text>
</comment>
<sequence>MLKLKMLNGTYYLANQFANYSMKKVYLAIPVLLFHFAASAQKLDSLSVEKIMRDPKWIGVSPSAVFWGEDSKNVYFSWNPDKNKSDSLYAVSVEGKQVTKVGSAQRRSLAPQGEYNKNKTLKLYEKYGDIFLLDLKTGTTRQLTYTTDQEFFASFSGKDDKVVFRRGDNLFSLSINTGELVQLTNFQKGSKLKDARLNEQDQWLKNQQLSEFEILKQRKAFKDESLKAKKQDQPKRLKEIYLEGRTVNNLKASPDGQIITFNLTSDGDERHTLVPTYVTESGYTEEIPTRPKVGGEQESKEFFIYNKSLDSVYQVSTLQIPGIYDLPDYLKDYPSEKKIREKNKSERSVNFQTPIWSEDGKNVIVTAYSLDNKDRWIFSLDASNGKLKLIDRQRDEAWIGGPGIDGYNENIGWIDNSLVYFQSEALGFSHLYTYNLSTNKKQQITTGNWEVQDVQLSADKASFYLTANKEHPGTKDFYKIGVKGGVLEKLTSMKGANEVSLSPDEKWLAIRYSYSNKPWELYLQENKVGATVLQITNSVSDEFKSYSWREPEVISFVNRSGNEVYARLYRPTKPHPNKPAVIFVHGAGYLQNAHYWWSNYFREFMFHNLLADKGYTVLDIDYQASSGYGRNCRTNIYRHMGGADLNDQVDGAKLLADKYGVNAKAIGIYGGSYGGFITLMAMFNQPEVFKAGAALRSVTDWAHYNHGYTANILNSPIEDSIAYHRSSPLYFANGLKGRLLMCHGMVDVNVHFQDIVRLSQRLIELGKNDWELAVYPMEDHGFVEASSWTDEYKRIFKLFEEELKH</sequence>
<evidence type="ECO:0000313" key="3">
    <source>
        <dbReference type="EMBL" id="MCO4292986.1"/>
    </source>
</evidence>
<dbReference type="InterPro" id="IPR001375">
    <property type="entry name" value="Peptidase_S9_cat"/>
</dbReference>
<dbReference type="SUPFAM" id="SSF53474">
    <property type="entry name" value="alpha/beta-Hydrolases"/>
    <property type="match status" value="1"/>
</dbReference>
<dbReference type="GO" id="GO:0008239">
    <property type="term" value="F:dipeptidyl-peptidase activity"/>
    <property type="evidence" value="ECO:0007669"/>
    <property type="project" value="TreeGrafter"/>
</dbReference>
<dbReference type="EMBL" id="JAMWYS010000028">
    <property type="protein sequence ID" value="MCO4292986.1"/>
    <property type="molecule type" value="Genomic_DNA"/>
</dbReference>
<dbReference type="Gene3D" id="3.40.50.1820">
    <property type="entry name" value="alpha/beta hydrolase"/>
    <property type="match status" value="1"/>
</dbReference>
<dbReference type="RefSeq" id="WP_252587477.1">
    <property type="nucleotide sequence ID" value="NZ_JAMWYS010000028.1"/>
</dbReference>
<protein>
    <submittedName>
        <fullName evidence="3">Prolyl oligopeptidase family serine peptidase</fullName>
    </submittedName>
</protein>
<keyword evidence="4" id="KW-1185">Reference proteome</keyword>
<dbReference type="Pfam" id="PF00930">
    <property type="entry name" value="DPPIV_N"/>
    <property type="match status" value="1"/>
</dbReference>
<proteinExistence type="predicted"/>
<dbReference type="GO" id="GO:0006508">
    <property type="term" value="P:proteolysis"/>
    <property type="evidence" value="ECO:0007669"/>
    <property type="project" value="InterPro"/>
</dbReference>
<accession>A0A9X2F2F0</accession>